<organism evidence="1 2">
    <name type="scientific">Neptunitalea lumnitzerae</name>
    <dbReference type="NCBI Taxonomy" id="2965509"/>
    <lineage>
        <taxon>Bacteria</taxon>
        <taxon>Pseudomonadati</taxon>
        <taxon>Bacteroidota</taxon>
        <taxon>Flavobacteriia</taxon>
        <taxon>Flavobacteriales</taxon>
        <taxon>Flavobacteriaceae</taxon>
        <taxon>Neptunitalea</taxon>
    </lineage>
</organism>
<comment type="caution">
    <text evidence="1">The sequence shown here is derived from an EMBL/GenBank/DDBJ whole genome shotgun (WGS) entry which is preliminary data.</text>
</comment>
<dbReference type="Proteomes" id="UP001143543">
    <property type="component" value="Unassembled WGS sequence"/>
</dbReference>
<reference evidence="1" key="1">
    <citation type="submission" date="2022-07" db="EMBL/GenBank/DDBJ databases">
        <title>Taxonomy of Novel Oxalotrophic and Methylotrophic Bacteria.</title>
        <authorList>
            <person name="Sahin N."/>
            <person name="Tani A."/>
        </authorList>
    </citation>
    <scope>NUCLEOTIDE SEQUENCE</scope>
    <source>
        <strain evidence="1">Y10</strain>
    </source>
</reference>
<keyword evidence="2" id="KW-1185">Reference proteome</keyword>
<dbReference type="EMBL" id="BRVO01000001">
    <property type="protein sequence ID" value="GLB47769.1"/>
    <property type="molecule type" value="Genomic_DNA"/>
</dbReference>
<proteinExistence type="predicted"/>
<evidence type="ECO:0000313" key="2">
    <source>
        <dbReference type="Proteomes" id="UP001143543"/>
    </source>
</evidence>
<gene>
    <name evidence="1" type="ORF">Y10_01370</name>
</gene>
<sequence length="144" mass="16603">MLVEKLKEIANARGMSFQVGDEHWQNLLDVADDADKTFADKRVHMLLFSEKEATSYSNFGPEKETYTAVFLLAVKSKIMDPDFNYKYDAYIKPLKLVAKSIEQRDFGNCSDLKLNNYSIEGWRENYLDANLDCVEVHITVEYNG</sequence>
<accession>A0ABQ5MEG5</accession>
<name>A0ABQ5MEG5_9FLAO</name>
<dbReference type="RefSeq" id="WP_281763435.1">
    <property type="nucleotide sequence ID" value="NZ_BRVO01000001.1"/>
</dbReference>
<evidence type="ECO:0000313" key="1">
    <source>
        <dbReference type="EMBL" id="GLB47769.1"/>
    </source>
</evidence>
<protein>
    <submittedName>
        <fullName evidence="1">Uncharacterized protein</fullName>
    </submittedName>
</protein>